<reference evidence="5 6" key="1">
    <citation type="submission" date="2017-04" db="EMBL/GenBank/DDBJ databases">
        <authorList>
            <person name="Afonso C.L."/>
            <person name="Miller P.J."/>
            <person name="Scott M.A."/>
            <person name="Spackman E."/>
            <person name="Goraichik I."/>
            <person name="Dimitrov K.M."/>
            <person name="Suarez D.L."/>
            <person name="Swayne D.E."/>
        </authorList>
    </citation>
    <scope>NUCLEOTIDE SEQUENCE [LARGE SCALE GENOMIC DNA]</scope>
    <source>
        <strain evidence="5 6">CGMCC 1.12644</strain>
    </source>
</reference>
<keyword evidence="3" id="KW-0862">Zinc</keyword>
<organism evidence="5 6">
    <name type="scientific">Primorskyibacter flagellatus</name>
    <dbReference type="NCBI Taxonomy" id="1387277"/>
    <lineage>
        <taxon>Bacteria</taxon>
        <taxon>Pseudomonadati</taxon>
        <taxon>Pseudomonadota</taxon>
        <taxon>Alphaproteobacteria</taxon>
        <taxon>Rhodobacterales</taxon>
        <taxon>Roseobacteraceae</taxon>
        <taxon>Primorskyibacter</taxon>
    </lineage>
</organism>
<feature type="binding site" evidence="3">
    <location>
        <position position="94"/>
    </location>
    <ligand>
        <name>substrate</name>
    </ligand>
</feature>
<dbReference type="PRINTS" id="PR01790">
    <property type="entry name" value="SMP30FAMILY"/>
</dbReference>
<gene>
    <name evidence="5" type="ORF">SAMN06295998_10820</name>
</gene>
<protein>
    <submittedName>
        <fullName evidence="5">Sugar lactone lactonase YvrE</fullName>
    </submittedName>
</protein>
<dbReference type="InterPro" id="IPR013658">
    <property type="entry name" value="SGL"/>
</dbReference>
<feature type="binding site" evidence="3">
    <location>
        <position position="188"/>
    </location>
    <ligand>
        <name>a divalent metal cation</name>
        <dbReference type="ChEBI" id="CHEBI:60240"/>
    </ligand>
</feature>
<proteinExistence type="inferred from homology"/>
<dbReference type="Proteomes" id="UP000192330">
    <property type="component" value="Unassembled WGS sequence"/>
</dbReference>
<sequence>MIGIYDETRCSLGEGPLWHPDLSALFWCDINNRRILTRGVEDTAFWQMGEHVSALGRLGNRLFVAGETGLFAFDPATGDREDIAPLEAENEVTRSNDGRADPWGGFWIGTMGKSAEEGAGTIYRFYRGEIRAMYGKITIPNAICFAPDGSCGYFSDTSTRQIWRQPLNHKDGWPKGDPEKFALLPRPDGAVVDTDGNLWCANYGTGLLTCHDKAGNLIQQIQMPASQVTCPAFGGKGSSRMFITSAAQGLSDPSPKDGQTFEIEADGEGQQEFEVIL</sequence>
<feature type="domain" description="SMP-30/Gluconolactonase/LRE-like region" evidence="4">
    <location>
        <begin position="12"/>
        <end position="246"/>
    </location>
</feature>
<comment type="cofactor">
    <cofactor evidence="3">
        <name>Zn(2+)</name>
        <dbReference type="ChEBI" id="CHEBI:29105"/>
    </cofactor>
    <text evidence="3">Binds 1 divalent metal cation per subunit.</text>
</comment>
<accession>A0A1W2CI37</accession>
<dbReference type="Gene3D" id="2.120.10.30">
    <property type="entry name" value="TolB, C-terminal domain"/>
    <property type="match status" value="1"/>
</dbReference>
<dbReference type="PANTHER" id="PTHR10907">
    <property type="entry name" value="REGUCALCIN"/>
    <property type="match status" value="1"/>
</dbReference>
<evidence type="ECO:0000313" key="5">
    <source>
        <dbReference type="EMBL" id="SMC84706.1"/>
    </source>
</evidence>
<feature type="binding site" evidence="3">
    <location>
        <position position="141"/>
    </location>
    <ligand>
        <name>a divalent metal cation</name>
        <dbReference type="ChEBI" id="CHEBI:60240"/>
    </ligand>
</feature>
<evidence type="ECO:0000256" key="1">
    <source>
        <dbReference type="ARBA" id="ARBA00008853"/>
    </source>
</evidence>
<dbReference type="GO" id="GO:0019853">
    <property type="term" value="P:L-ascorbic acid biosynthetic process"/>
    <property type="evidence" value="ECO:0007669"/>
    <property type="project" value="TreeGrafter"/>
</dbReference>
<name>A0A1W2CI37_9RHOB</name>
<evidence type="ECO:0000256" key="3">
    <source>
        <dbReference type="PIRSR" id="PIRSR605511-2"/>
    </source>
</evidence>
<dbReference type="GO" id="GO:0004341">
    <property type="term" value="F:gluconolactonase activity"/>
    <property type="evidence" value="ECO:0007669"/>
    <property type="project" value="TreeGrafter"/>
</dbReference>
<dbReference type="InterPro" id="IPR005511">
    <property type="entry name" value="SMP-30"/>
</dbReference>
<dbReference type="RefSeq" id="WP_084353197.1">
    <property type="nucleotide sequence ID" value="NZ_FWYD01000008.1"/>
</dbReference>
<dbReference type="GO" id="GO:0005509">
    <property type="term" value="F:calcium ion binding"/>
    <property type="evidence" value="ECO:0007669"/>
    <property type="project" value="TreeGrafter"/>
</dbReference>
<dbReference type="SUPFAM" id="SSF63829">
    <property type="entry name" value="Calcium-dependent phosphotriesterase"/>
    <property type="match status" value="1"/>
</dbReference>
<keyword evidence="6" id="KW-1185">Reference proteome</keyword>
<dbReference type="Pfam" id="PF08450">
    <property type="entry name" value="SGL"/>
    <property type="match status" value="1"/>
</dbReference>
<evidence type="ECO:0000256" key="2">
    <source>
        <dbReference type="PIRSR" id="PIRSR605511-1"/>
    </source>
</evidence>
<evidence type="ECO:0000313" key="6">
    <source>
        <dbReference type="Proteomes" id="UP000192330"/>
    </source>
</evidence>
<dbReference type="OrthoDB" id="2633250at2"/>
<dbReference type="InterPro" id="IPR011042">
    <property type="entry name" value="6-blade_b-propeller_TolB-like"/>
</dbReference>
<dbReference type="PANTHER" id="PTHR10907:SF47">
    <property type="entry name" value="REGUCALCIN"/>
    <property type="match status" value="1"/>
</dbReference>
<feature type="binding site" evidence="3">
    <location>
        <position position="96"/>
    </location>
    <ligand>
        <name>substrate</name>
    </ligand>
</feature>
<dbReference type="AlphaFoldDB" id="A0A1W2CI37"/>
<keyword evidence="3" id="KW-0479">Metal-binding</keyword>
<feature type="binding site" evidence="3">
    <location>
        <position position="14"/>
    </location>
    <ligand>
        <name>a divalent metal cation</name>
        <dbReference type="ChEBI" id="CHEBI:60240"/>
    </ligand>
</feature>
<comment type="similarity">
    <text evidence="1">Belongs to the SMP-30/CGR1 family.</text>
</comment>
<feature type="active site" description="Proton donor/acceptor" evidence="2">
    <location>
        <position position="188"/>
    </location>
</feature>
<dbReference type="EMBL" id="FWYD01000008">
    <property type="protein sequence ID" value="SMC84706.1"/>
    <property type="molecule type" value="Genomic_DNA"/>
</dbReference>
<evidence type="ECO:0000259" key="4">
    <source>
        <dbReference type="Pfam" id="PF08450"/>
    </source>
</evidence>
<dbReference type="STRING" id="1387277.SAMN06295998_10820"/>